<evidence type="ECO:0000256" key="9">
    <source>
        <dbReference type="SAM" id="MobiDB-lite"/>
    </source>
</evidence>
<feature type="region of interest" description="Disordered" evidence="9">
    <location>
        <begin position="765"/>
        <end position="866"/>
    </location>
</feature>
<evidence type="ECO:0000259" key="11">
    <source>
        <dbReference type="Pfam" id="PF00905"/>
    </source>
</evidence>
<dbReference type="PANTHER" id="PTHR32282">
    <property type="entry name" value="BINDING PROTEIN TRANSPEPTIDASE, PUTATIVE-RELATED"/>
    <property type="match status" value="1"/>
</dbReference>
<evidence type="ECO:0000256" key="10">
    <source>
        <dbReference type="SAM" id="Phobius"/>
    </source>
</evidence>
<feature type="domain" description="Penicillin-binding protein transpeptidase" evidence="11">
    <location>
        <begin position="544"/>
        <end position="714"/>
    </location>
</feature>
<dbReference type="SUPFAM" id="SSF56601">
    <property type="entry name" value="beta-lactamase/transpeptidase-like"/>
    <property type="match status" value="1"/>
</dbReference>
<feature type="compositionally biased region" description="Gly residues" evidence="9">
    <location>
        <begin position="857"/>
        <end position="866"/>
    </location>
</feature>
<dbReference type="Gene3D" id="1.10.3810.10">
    <property type="entry name" value="Biosynthetic peptidoglycan transglycosylase-like"/>
    <property type="match status" value="1"/>
</dbReference>
<proteinExistence type="predicted"/>
<comment type="catalytic activity">
    <reaction evidence="7">
        <text>Preferential cleavage: (Ac)2-L-Lys-D-Ala-|-D-Ala. Also transpeptidation of peptidyl-alanyl moieties that are N-acyl substituents of D-alanine.</text>
        <dbReference type="EC" id="3.4.16.4"/>
    </reaction>
</comment>
<dbReference type="EMBL" id="JBHFAB010000008">
    <property type="protein sequence ID" value="MFC1417573.1"/>
    <property type="molecule type" value="Genomic_DNA"/>
</dbReference>
<evidence type="ECO:0000256" key="4">
    <source>
        <dbReference type="ARBA" id="ARBA00022679"/>
    </source>
</evidence>
<keyword evidence="3" id="KW-0328">Glycosyltransferase</keyword>
<keyword evidence="10" id="KW-0472">Membrane</keyword>
<organism evidence="13 14">
    <name type="scientific">Streptacidiphilus cavernicola</name>
    <dbReference type="NCBI Taxonomy" id="3342716"/>
    <lineage>
        <taxon>Bacteria</taxon>
        <taxon>Bacillati</taxon>
        <taxon>Actinomycetota</taxon>
        <taxon>Actinomycetes</taxon>
        <taxon>Kitasatosporales</taxon>
        <taxon>Streptomycetaceae</taxon>
        <taxon>Streptacidiphilus</taxon>
    </lineage>
</organism>
<evidence type="ECO:0000256" key="7">
    <source>
        <dbReference type="ARBA" id="ARBA00034000"/>
    </source>
</evidence>
<dbReference type="InterPro" id="IPR023346">
    <property type="entry name" value="Lysozyme-like_dom_sf"/>
</dbReference>
<dbReference type="InterPro" id="IPR001264">
    <property type="entry name" value="Glyco_trans_51"/>
</dbReference>
<feature type="region of interest" description="Disordered" evidence="9">
    <location>
        <begin position="1"/>
        <end position="99"/>
    </location>
</feature>
<dbReference type="InterPro" id="IPR050396">
    <property type="entry name" value="Glycosyltr_51/Transpeptidase"/>
</dbReference>
<keyword evidence="14" id="KW-1185">Reference proteome</keyword>
<name>A0ABV6VV58_9ACTN</name>
<dbReference type="Pfam" id="PF00912">
    <property type="entry name" value="Transgly"/>
    <property type="match status" value="1"/>
</dbReference>
<gene>
    <name evidence="13" type="ORF">ACEZDE_13040</name>
</gene>
<dbReference type="Pfam" id="PF00905">
    <property type="entry name" value="Transpeptidase"/>
    <property type="match status" value="1"/>
</dbReference>
<dbReference type="Proteomes" id="UP001592531">
    <property type="component" value="Unassembled WGS sequence"/>
</dbReference>
<feature type="compositionally biased region" description="Polar residues" evidence="9">
    <location>
        <begin position="835"/>
        <end position="848"/>
    </location>
</feature>
<keyword evidence="10" id="KW-0812">Transmembrane</keyword>
<keyword evidence="10" id="KW-1133">Transmembrane helix</keyword>
<keyword evidence="1" id="KW-0121">Carboxypeptidase</keyword>
<evidence type="ECO:0000256" key="2">
    <source>
        <dbReference type="ARBA" id="ARBA00022670"/>
    </source>
</evidence>
<protein>
    <submittedName>
        <fullName evidence="13">Transglycosylase domain-containing protein</fullName>
    </submittedName>
</protein>
<feature type="transmembrane region" description="Helical" evidence="10">
    <location>
        <begin position="119"/>
        <end position="139"/>
    </location>
</feature>
<sequence>MSEHRRKQQSTPGSTPPGARRGPQQAPPGRQGTPPPRRTAAPQGSRSQGFSSEPRPAPSEPRPTRAEMRRSAQGKGGGGRRATGSGPAGPAGPRPKRFLDYPRWGKNGVRRWIPSFKQILSGALIMFAAVVGFVGYAYATTAVPKVNPSSEQQNNVFYWADGTVMTKTGSVNRQIVHIQDVPKVVQEDFMAAEDESFETNSGIDPMSILRAVKNMATGGDIQSGSTITQQWVKNSVLANTQQTLSRKFKEIIISAKIGRGYYSKPQVMEGYLNSNYYGRGANGIEAAAQAYYGVHASQLTLAQGAFIAATVNQPSYYQDISTDKGVQAAALARWNYVLNRMVANNWMTAADRAKLTPDKFPMPKPWIRNATLTGQIGYLVDTATNYVEQHSTPKVTDSDFAAGGFQVYTTFKKSDVTALAAAVDKVTKEHIDPKKRPNYDSFFQTGAASIDPGSGAIVSLYGGPGQDKGHDINNANSAGVPVGSTFKPVDMATALEKGAILTPGSDVRSPITPDSKFNGNNLITIRNQAGQLLTNPNGSLFHQRNDNNNMPGFITLRTAMNNSVNTPYVQLGEDVGYANVKAMAVSLGLGFDPNALSGDTAGFFIGTSTPSAIRMANVYATLDNGGTFHEPYSVTKVVRTGTDLTSPVLAKPTSTPVMSPSTANTINSMLQDVVKYGTATAAQAIGRPAAGKTGTTDDYKSAWFIGYTPQLATAVAMFREDPKHPGMMSMVGTGTGQKTTFYGGALPTEVWTDYMSDALKGQSVMNFPPAPSLPKGANESGAPTPTPTPTNTVTATTAPPTTAPPTATSTPSNPFPTSTQSCLGVGGIFCPPDPSSTATDTSGASPTPSRSKKGQGSSSGGTGFLG</sequence>
<feature type="compositionally biased region" description="Low complexity" evidence="9">
    <location>
        <begin position="789"/>
        <end position="819"/>
    </location>
</feature>
<keyword evidence="4" id="KW-0808">Transferase</keyword>
<dbReference type="InterPro" id="IPR012338">
    <property type="entry name" value="Beta-lactam/transpept-like"/>
</dbReference>
<evidence type="ECO:0000256" key="3">
    <source>
        <dbReference type="ARBA" id="ARBA00022676"/>
    </source>
</evidence>
<keyword evidence="5" id="KW-0378">Hydrolase</keyword>
<feature type="compositionally biased region" description="Gly residues" evidence="9">
    <location>
        <begin position="74"/>
        <end position="89"/>
    </location>
</feature>
<evidence type="ECO:0000313" key="13">
    <source>
        <dbReference type="EMBL" id="MFC1417573.1"/>
    </source>
</evidence>
<accession>A0ABV6VV58</accession>
<keyword evidence="6" id="KW-0511">Multifunctional enzyme</keyword>
<dbReference type="Gene3D" id="3.40.710.10">
    <property type="entry name" value="DD-peptidase/beta-lactamase superfamily"/>
    <property type="match status" value="1"/>
</dbReference>
<keyword evidence="2" id="KW-0645">Protease</keyword>
<comment type="caution">
    <text evidence="13">The sequence shown here is derived from an EMBL/GenBank/DDBJ whole genome shotgun (WGS) entry which is preliminary data.</text>
</comment>
<reference evidence="13 14" key="1">
    <citation type="submission" date="2024-09" db="EMBL/GenBank/DDBJ databases">
        <authorList>
            <person name="Lee S.D."/>
        </authorList>
    </citation>
    <scope>NUCLEOTIDE SEQUENCE [LARGE SCALE GENOMIC DNA]</scope>
    <source>
        <strain evidence="13 14">N8-3</strain>
    </source>
</reference>
<dbReference type="PANTHER" id="PTHR32282:SF34">
    <property type="entry name" value="PENICILLIN-BINDING PROTEIN 1A"/>
    <property type="match status" value="1"/>
</dbReference>
<dbReference type="SUPFAM" id="SSF53955">
    <property type="entry name" value="Lysozyme-like"/>
    <property type="match status" value="1"/>
</dbReference>
<evidence type="ECO:0000256" key="6">
    <source>
        <dbReference type="ARBA" id="ARBA00023268"/>
    </source>
</evidence>
<dbReference type="InterPro" id="IPR036950">
    <property type="entry name" value="PBP_transglycosylase"/>
</dbReference>
<feature type="compositionally biased region" description="Low complexity" evidence="9">
    <location>
        <begin position="16"/>
        <end position="44"/>
    </location>
</feature>
<dbReference type="RefSeq" id="WP_380535810.1">
    <property type="nucleotide sequence ID" value="NZ_JBHFAB010000008.1"/>
</dbReference>
<evidence type="ECO:0000259" key="12">
    <source>
        <dbReference type="Pfam" id="PF00912"/>
    </source>
</evidence>
<evidence type="ECO:0000313" key="14">
    <source>
        <dbReference type="Proteomes" id="UP001592531"/>
    </source>
</evidence>
<evidence type="ECO:0000256" key="5">
    <source>
        <dbReference type="ARBA" id="ARBA00022801"/>
    </source>
</evidence>
<evidence type="ECO:0000256" key="8">
    <source>
        <dbReference type="ARBA" id="ARBA00049902"/>
    </source>
</evidence>
<dbReference type="InterPro" id="IPR001460">
    <property type="entry name" value="PCN-bd_Tpept"/>
</dbReference>
<feature type="domain" description="Glycosyl transferase family 51" evidence="12">
    <location>
        <begin position="162"/>
        <end position="341"/>
    </location>
</feature>
<evidence type="ECO:0000256" key="1">
    <source>
        <dbReference type="ARBA" id="ARBA00022645"/>
    </source>
</evidence>
<comment type="catalytic activity">
    <reaction evidence="8">
        <text>[GlcNAc-(1-&gt;4)-Mur2Ac(oyl-L-Ala-gamma-D-Glu-L-Lys-D-Ala-D-Ala)](n)-di-trans,octa-cis-undecaprenyl diphosphate + beta-D-GlcNAc-(1-&gt;4)-Mur2Ac(oyl-L-Ala-gamma-D-Glu-L-Lys-D-Ala-D-Ala)-di-trans,octa-cis-undecaprenyl diphosphate = [GlcNAc-(1-&gt;4)-Mur2Ac(oyl-L-Ala-gamma-D-Glu-L-Lys-D-Ala-D-Ala)](n+1)-di-trans,octa-cis-undecaprenyl diphosphate + di-trans,octa-cis-undecaprenyl diphosphate + H(+)</text>
        <dbReference type="Rhea" id="RHEA:23708"/>
        <dbReference type="Rhea" id="RHEA-COMP:9602"/>
        <dbReference type="Rhea" id="RHEA-COMP:9603"/>
        <dbReference type="ChEBI" id="CHEBI:15378"/>
        <dbReference type="ChEBI" id="CHEBI:58405"/>
        <dbReference type="ChEBI" id="CHEBI:60033"/>
        <dbReference type="ChEBI" id="CHEBI:78435"/>
        <dbReference type="EC" id="2.4.99.28"/>
    </reaction>
</comment>